<keyword evidence="3" id="KW-1185">Reference proteome</keyword>
<feature type="coiled-coil region" evidence="1">
    <location>
        <begin position="9"/>
        <end position="53"/>
    </location>
</feature>
<gene>
    <name evidence="2" type="ORF">FYJ63_01310</name>
</gene>
<dbReference type="EMBL" id="VUMY01000002">
    <property type="protein sequence ID" value="MST48903.1"/>
    <property type="molecule type" value="Genomic_DNA"/>
</dbReference>
<evidence type="ECO:0000256" key="1">
    <source>
        <dbReference type="SAM" id="Coils"/>
    </source>
</evidence>
<sequence>MFRNGSWGVEMLEQAIKDYKRVIGQVKRLNRRLETETNLLAKQRKILEDLNTETMNQLRLAAANLEASKKIMKGTE</sequence>
<protein>
    <submittedName>
        <fullName evidence="2">Uncharacterized protein</fullName>
    </submittedName>
</protein>
<organism evidence="2 3">
    <name type="scientific">Mobiluncus porci</name>
    <dbReference type="NCBI Taxonomy" id="2652278"/>
    <lineage>
        <taxon>Bacteria</taxon>
        <taxon>Bacillati</taxon>
        <taxon>Actinomycetota</taxon>
        <taxon>Actinomycetes</taxon>
        <taxon>Actinomycetales</taxon>
        <taxon>Actinomycetaceae</taxon>
        <taxon>Mobiluncus</taxon>
    </lineage>
</organism>
<name>A0A7K0K0A2_9ACTO</name>
<reference evidence="2 3" key="1">
    <citation type="submission" date="2019-08" db="EMBL/GenBank/DDBJ databases">
        <title>In-depth cultivation of the pig gut microbiome towards novel bacterial diversity and tailored functional studies.</title>
        <authorList>
            <person name="Wylensek D."/>
            <person name="Hitch T.C.A."/>
            <person name="Clavel T."/>
        </authorList>
    </citation>
    <scope>NUCLEOTIDE SEQUENCE [LARGE SCALE GENOMIC DNA]</scope>
    <source>
        <strain evidence="2 3">RF-GAM-744-WT-7</strain>
    </source>
</reference>
<dbReference type="Proteomes" id="UP000442535">
    <property type="component" value="Unassembled WGS sequence"/>
</dbReference>
<dbReference type="AlphaFoldDB" id="A0A7K0K0A2"/>
<keyword evidence="1" id="KW-0175">Coiled coil</keyword>
<evidence type="ECO:0000313" key="3">
    <source>
        <dbReference type="Proteomes" id="UP000442535"/>
    </source>
</evidence>
<comment type="caution">
    <text evidence="2">The sequence shown here is derived from an EMBL/GenBank/DDBJ whole genome shotgun (WGS) entry which is preliminary data.</text>
</comment>
<proteinExistence type="predicted"/>
<accession>A0A7K0K0A2</accession>
<evidence type="ECO:0000313" key="2">
    <source>
        <dbReference type="EMBL" id="MST48903.1"/>
    </source>
</evidence>